<dbReference type="OrthoDB" id="92465at2"/>
<dbReference type="AlphaFoldDB" id="A0A2T4Z3R8"/>
<sequence length="163" mass="17767">MFKKWFKKSANEQVIKAPLRGRVVALSEVPDPVFAEKMMGDGVAIQPEEGTLYSPVEGEVVQLFPTHHAIGLQTADGLELLLHIGLETVSMEGEGFSAHVKVGDKVKNGDPLIDFSLDLVKEKAKSTITPIVITNMDKVDKLEPHYSDAVQTGDTILTVSVKE</sequence>
<keyword evidence="2" id="KW-0813">Transport</keyword>
<dbReference type="RefSeq" id="WP_107727875.1">
    <property type="nucleotide sequence ID" value="NZ_PZZP01000002.1"/>
</dbReference>
<keyword evidence="5" id="KW-0598">Phosphotransferase system</keyword>
<dbReference type="PROSITE" id="PS00371">
    <property type="entry name" value="PTS_EIIA_TYPE_1_HIS"/>
    <property type="match status" value="1"/>
</dbReference>
<evidence type="ECO:0000313" key="8">
    <source>
        <dbReference type="EMBL" id="PTM56544.1"/>
    </source>
</evidence>
<evidence type="ECO:0000259" key="7">
    <source>
        <dbReference type="PROSITE" id="PS51093"/>
    </source>
</evidence>
<dbReference type="InterPro" id="IPR011055">
    <property type="entry name" value="Dup_hybrid_motif"/>
</dbReference>
<keyword evidence="6" id="KW-0418">Kinase</keyword>
<evidence type="ECO:0000313" key="9">
    <source>
        <dbReference type="Proteomes" id="UP000241639"/>
    </source>
</evidence>
<feature type="domain" description="PTS EIIA type-1" evidence="7">
    <location>
        <begin position="31"/>
        <end position="135"/>
    </location>
</feature>
<proteinExistence type="predicted"/>
<evidence type="ECO:0000256" key="2">
    <source>
        <dbReference type="ARBA" id="ARBA00022448"/>
    </source>
</evidence>
<evidence type="ECO:0000256" key="1">
    <source>
        <dbReference type="ARBA" id="ARBA00004496"/>
    </source>
</evidence>
<dbReference type="InterPro" id="IPR001127">
    <property type="entry name" value="PTS_EIIA_1_perm"/>
</dbReference>
<dbReference type="Gene3D" id="2.70.70.10">
    <property type="entry name" value="Glucose Permease (Domain IIA)"/>
    <property type="match status" value="1"/>
</dbReference>
<accession>A0A2T4Z3R8</accession>
<dbReference type="GO" id="GO:0009401">
    <property type="term" value="P:phosphoenolpyruvate-dependent sugar phosphotransferase system"/>
    <property type="evidence" value="ECO:0007669"/>
    <property type="project" value="UniProtKB-KW"/>
</dbReference>
<dbReference type="GO" id="GO:0016301">
    <property type="term" value="F:kinase activity"/>
    <property type="evidence" value="ECO:0007669"/>
    <property type="project" value="UniProtKB-KW"/>
</dbReference>
<protein>
    <submittedName>
        <fullName evidence="8">PTS system IIA component (Glc family)</fullName>
    </submittedName>
</protein>
<keyword evidence="3" id="KW-0762">Sugar transport</keyword>
<evidence type="ECO:0000256" key="5">
    <source>
        <dbReference type="ARBA" id="ARBA00022683"/>
    </source>
</evidence>
<dbReference type="NCBIfam" id="TIGR00830">
    <property type="entry name" value="PTBA"/>
    <property type="match status" value="1"/>
</dbReference>
<dbReference type="Proteomes" id="UP000241639">
    <property type="component" value="Unassembled WGS sequence"/>
</dbReference>
<reference evidence="8 9" key="1">
    <citation type="submission" date="2018-04" db="EMBL/GenBank/DDBJ databases">
        <title>Genomic Encyclopedia of Archaeal and Bacterial Type Strains, Phase II (KMG-II): from individual species to whole genera.</title>
        <authorList>
            <person name="Goeker M."/>
        </authorList>
    </citation>
    <scope>NUCLEOTIDE SEQUENCE [LARGE SCALE GENOMIC DNA]</scope>
    <source>
        <strain evidence="8 9">DSM 45169</strain>
    </source>
</reference>
<comment type="caution">
    <text evidence="8">The sequence shown here is derived from an EMBL/GenBank/DDBJ whole genome shotgun (WGS) entry which is preliminary data.</text>
</comment>
<dbReference type="GO" id="GO:0005737">
    <property type="term" value="C:cytoplasm"/>
    <property type="evidence" value="ECO:0007669"/>
    <property type="project" value="UniProtKB-SubCell"/>
</dbReference>
<dbReference type="FunFam" id="2.70.70.10:FF:000001">
    <property type="entry name" value="PTS system glucose-specific IIA component"/>
    <property type="match status" value="1"/>
</dbReference>
<organism evidence="8 9">
    <name type="scientific">Desmospora activa DSM 45169</name>
    <dbReference type="NCBI Taxonomy" id="1121389"/>
    <lineage>
        <taxon>Bacteria</taxon>
        <taxon>Bacillati</taxon>
        <taxon>Bacillota</taxon>
        <taxon>Bacilli</taxon>
        <taxon>Bacillales</taxon>
        <taxon>Thermoactinomycetaceae</taxon>
        <taxon>Desmospora</taxon>
    </lineage>
</organism>
<evidence type="ECO:0000256" key="6">
    <source>
        <dbReference type="ARBA" id="ARBA00022777"/>
    </source>
</evidence>
<dbReference type="EMBL" id="PZZP01000002">
    <property type="protein sequence ID" value="PTM56544.1"/>
    <property type="molecule type" value="Genomic_DNA"/>
</dbReference>
<comment type="subcellular location">
    <subcellularLocation>
        <location evidence="1">Cytoplasm</location>
    </subcellularLocation>
</comment>
<dbReference type="PANTHER" id="PTHR45008">
    <property type="entry name" value="PTS SYSTEM GLUCOSE-SPECIFIC EIIA COMPONENT"/>
    <property type="match status" value="1"/>
</dbReference>
<dbReference type="Pfam" id="PF00358">
    <property type="entry name" value="PTS_EIIA_1"/>
    <property type="match status" value="1"/>
</dbReference>
<evidence type="ECO:0000256" key="4">
    <source>
        <dbReference type="ARBA" id="ARBA00022679"/>
    </source>
</evidence>
<dbReference type="PROSITE" id="PS51093">
    <property type="entry name" value="PTS_EIIA_TYPE_1"/>
    <property type="match status" value="1"/>
</dbReference>
<gene>
    <name evidence="8" type="ORF">C8J48_2866</name>
</gene>
<evidence type="ECO:0000256" key="3">
    <source>
        <dbReference type="ARBA" id="ARBA00022597"/>
    </source>
</evidence>
<dbReference type="InterPro" id="IPR050890">
    <property type="entry name" value="PTS_EIIA_component"/>
</dbReference>
<name>A0A2T4Z3R8_9BACL</name>
<dbReference type="SUPFAM" id="SSF51261">
    <property type="entry name" value="Duplicated hybrid motif"/>
    <property type="match status" value="1"/>
</dbReference>
<keyword evidence="9" id="KW-1185">Reference proteome</keyword>
<keyword evidence="4" id="KW-0808">Transferase</keyword>
<dbReference type="PANTHER" id="PTHR45008:SF1">
    <property type="entry name" value="PTS SYSTEM GLUCOSE-SPECIFIC EIIA COMPONENT"/>
    <property type="match status" value="1"/>
</dbReference>